<keyword evidence="5 7" id="KW-1133">Transmembrane helix</keyword>
<dbReference type="PANTHER" id="PTHR43044:SF2">
    <property type="entry name" value="POLYSULPHIDE REDUCTASE NRFD"/>
    <property type="match status" value="1"/>
</dbReference>
<evidence type="ECO:0000256" key="4">
    <source>
        <dbReference type="ARBA" id="ARBA00022692"/>
    </source>
</evidence>
<comment type="caution">
    <text evidence="8">The sequence shown here is derived from an EMBL/GenBank/DDBJ whole genome shotgun (WGS) entry which is preliminary data.</text>
</comment>
<evidence type="ECO:0000256" key="7">
    <source>
        <dbReference type="SAM" id="Phobius"/>
    </source>
</evidence>
<comment type="similarity">
    <text evidence="2">Belongs to the NrfD family.</text>
</comment>
<sequence length="472" mass="53385">MAAHAAELERLEGPPVLVGRPSDRQLTEDLFQPVWARTRKGWLALLTVCAALTGLLFTAIGYTFAVGVGAWGNNIPVAWAFGIINFVWWIGIGHAGTLISAILLLFQQKWRTSINRFAEAMTLFAVMQAGLFPILHLGRPWFAWWLFPYPATLGVWPNFKSALMWDVFAVSTYFTVSLLFWYVGLLPDLAALRDASKSKAARVAYGIFSLGWRGSARHWRHWRIAYLLLAGLATPLVLSVHTIVSFDFAIAQVPGWHTTIFPPYFVAGAIFSGFAMVLTLIIPARKVFRLEHVITARHLENMSKVLLATGLMVAYGYLCEHFIAWYSGNKYEAFVFFNTRQRGPYAPVYWLMLFCNVLVPQIFWWGRARASVVVLWVASILVNVGMWTERFSIIVTSLHRDFLPSSWAMYRPTIVDWSIYVGTIGFFGFLFLLFLRFVPSVSASEVKELRRELEHEAHAPPHEPGPAPAHGR</sequence>
<feature type="transmembrane region" description="Helical" evidence="7">
    <location>
        <begin position="348"/>
        <end position="366"/>
    </location>
</feature>
<feature type="transmembrane region" description="Helical" evidence="7">
    <location>
        <begin position="118"/>
        <end position="142"/>
    </location>
</feature>
<reference evidence="9" key="1">
    <citation type="journal article" date="2020" name="Appl. Environ. Microbiol.">
        <title>Diazotrophic Anaeromyxobacter Isolates from Soils.</title>
        <authorList>
            <person name="Masuda Y."/>
            <person name="Yamanaka H."/>
            <person name="Xu Z.X."/>
            <person name="Shiratori Y."/>
            <person name="Aono T."/>
            <person name="Amachi S."/>
            <person name="Senoo K."/>
            <person name="Itoh H."/>
        </authorList>
    </citation>
    <scope>NUCLEOTIDE SEQUENCE [LARGE SCALE GENOMIC DNA]</scope>
    <source>
        <strain evidence="9">R267</strain>
    </source>
</reference>
<evidence type="ECO:0000256" key="2">
    <source>
        <dbReference type="ARBA" id="ARBA00008929"/>
    </source>
</evidence>
<dbReference type="Proteomes" id="UP000503640">
    <property type="component" value="Unassembled WGS sequence"/>
</dbReference>
<evidence type="ECO:0000256" key="3">
    <source>
        <dbReference type="ARBA" id="ARBA00022475"/>
    </source>
</evidence>
<dbReference type="PANTHER" id="PTHR43044">
    <property type="match status" value="1"/>
</dbReference>
<feature type="transmembrane region" description="Helical" evidence="7">
    <location>
        <begin position="42"/>
        <end position="65"/>
    </location>
</feature>
<evidence type="ECO:0000256" key="1">
    <source>
        <dbReference type="ARBA" id="ARBA00004651"/>
    </source>
</evidence>
<feature type="transmembrane region" description="Helical" evidence="7">
    <location>
        <begin position="305"/>
        <end position="328"/>
    </location>
</feature>
<organism evidence="8 9">
    <name type="scientific">Anaeromyxobacter diazotrophicus</name>
    <dbReference type="NCBI Taxonomy" id="2590199"/>
    <lineage>
        <taxon>Bacteria</taxon>
        <taxon>Pseudomonadati</taxon>
        <taxon>Myxococcota</taxon>
        <taxon>Myxococcia</taxon>
        <taxon>Myxococcales</taxon>
        <taxon>Cystobacterineae</taxon>
        <taxon>Anaeromyxobacteraceae</taxon>
        <taxon>Anaeromyxobacter</taxon>
    </lineage>
</organism>
<proteinExistence type="inferred from homology"/>
<gene>
    <name evidence="8" type="ORF">AMYX_37940</name>
</gene>
<feature type="transmembrane region" description="Helical" evidence="7">
    <location>
        <begin position="373"/>
        <end position="397"/>
    </location>
</feature>
<comment type="subcellular location">
    <subcellularLocation>
        <location evidence="1">Cell membrane</location>
        <topology evidence="1">Multi-pass membrane protein</topology>
    </subcellularLocation>
</comment>
<accession>A0A7I9VRK3</accession>
<dbReference type="RefSeq" id="WP_209005192.1">
    <property type="nucleotide sequence ID" value="NZ_BJTG01000010.1"/>
</dbReference>
<evidence type="ECO:0000256" key="5">
    <source>
        <dbReference type="ARBA" id="ARBA00022989"/>
    </source>
</evidence>
<feature type="transmembrane region" description="Helical" evidence="7">
    <location>
        <begin position="224"/>
        <end position="244"/>
    </location>
</feature>
<dbReference type="EMBL" id="BJTG01000010">
    <property type="protein sequence ID" value="GEJ59053.1"/>
    <property type="molecule type" value="Genomic_DNA"/>
</dbReference>
<keyword evidence="9" id="KW-1185">Reference proteome</keyword>
<dbReference type="InterPro" id="IPR005614">
    <property type="entry name" value="NrfD-like"/>
</dbReference>
<evidence type="ECO:0000313" key="9">
    <source>
        <dbReference type="Proteomes" id="UP000503640"/>
    </source>
</evidence>
<protein>
    <submittedName>
        <fullName evidence="8">Molybdopterin oxidoreductase membrane subunit</fullName>
    </submittedName>
</protein>
<dbReference type="Pfam" id="PF03916">
    <property type="entry name" value="NrfD"/>
    <property type="match status" value="1"/>
</dbReference>
<evidence type="ECO:0000313" key="8">
    <source>
        <dbReference type="EMBL" id="GEJ59053.1"/>
    </source>
</evidence>
<feature type="transmembrane region" description="Helical" evidence="7">
    <location>
        <begin position="417"/>
        <end position="438"/>
    </location>
</feature>
<feature type="transmembrane region" description="Helical" evidence="7">
    <location>
        <begin position="264"/>
        <end position="284"/>
    </location>
</feature>
<dbReference type="AlphaFoldDB" id="A0A7I9VRK3"/>
<feature type="transmembrane region" description="Helical" evidence="7">
    <location>
        <begin position="77"/>
        <end position="106"/>
    </location>
</feature>
<keyword evidence="6 7" id="KW-0472">Membrane</keyword>
<feature type="transmembrane region" description="Helical" evidence="7">
    <location>
        <begin position="162"/>
        <end position="183"/>
    </location>
</feature>
<keyword evidence="4 7" id="KW-0812">Transmembrane</keyword>
<evidence type="ECO:0000256" key="6">
    <source>
        <dbReference type="ARBA" id="ARBA00023136"/>
    </source>
</evidence>
<name>A0A7I9VRK3_9BACT</name>
<dbReference type="GO" id="GO:0005886">
    <property type="term" value="C:plasma membrane"/>
    <property type="evidence" value="ECO:0007669"/>
    <property type="project" value="UniProtKB-SubCell"/>
</dbReference>
<keyword evidence="3" id="KW-1003">Cell membrane</keyword>